<dbReference type="EC" id="2.7.7.65" evidence="2"/>
<dbReference type="Proteomes" id="UP000254266">
    <property type="component" value="Unassembled WGS sequence"/>
</dbReference>
<gene>
    <name evidence="7" type="ORF">DIZ80_12620</name>
</gene>
<name>A0A370DFE7_9GAMM</name>
<evidence type="ECO:0000256" key="4">
    <source>
        <dbReference type="SAM" id="Phobius"/>
    </source>
</evidence>
<feature type="transmembrane region" description="Helical" evidence="4">
    <location>
        <begin position="84"/>
        <end position="103"/>
    </location>
</feature>
<keyword evidence="4" id="KW-0812">Transmembrane</keyword>
<evidence type="ECO:0000259" key="6">
    <source>
        <dbReference type="PROSITE" id="PS51833"/>
    </source>
</evidence>
<keyword evidence="4" id="KW-0472">Membrane</keyword>
<dbReference type="GO" id="GO:0005886">
    <property type="term" value="C:plasma membrane"/>
    <property type="evidence" value="ECO:0007669"/>
    <property type="project" value="TreeGrafter"/>
</dbReference>
<evidence type="ECO:0000313" key="7">
    <source>
        <dbReference type="EMBL" id="RDH83094.1"/>
    </source>
</evidence>
<keyword evidence="4" id="KW-1133">Transmembrane helix</keyword>
<protein>
    <recommendedName>
        <fullName evidence="2">diguanylate cyclase</fullName>
        <ecNumber evidence="2">2.7.7.65</ecNumber>
    </recommendedName>
</protein>
<dbReference type="GO" id="GO:0052621">
    <property type="term" value="F:diguanylate cyclase activity"/>
    <property type="evidence" value="ECO:0007669"/>
    <property type="project" value="UniProtKB-EC"/>
</dbReference>
<dbReference type="SUPFAM" id="SSF55073">
    <property type="entry name" value="Nucleotide cyclase"/>
    <property type="match status" value="1"/>
</dbReference>
<proteinExistence type="predicted"/>
<dbReference type="SMART" id="SM00267">
    <property type="entry name" value="GGDEF"/>
    <property type="match status" value="1"/>
</dbReference>
<evidence type="ECO:0000259" key="5">
    <source>
        <dbReference type="PROSITE" id="PS50887"/>
    </source>
</evidence>
<keyword evidence="8" id="KW-1185">Reference proteome</keyword>
<dbReference type="Gene3D" id="1.10.3210.10">
    <property type="entry name" value="Hypothetical protein af1432"/>
    <property type="match status" value="1"/>
</dbReference>
<feature type="domain" description="HDOD" evidence="6">
    <location>
        <begin position="25"/>
        <end position="217"/>
    </location>
</feature>
<evidence type="ECO:0000313" key="8">
    <source>
        <dbReference type="Proteomes" id="UP000254266"/>
    </source>
</evidence>
<dbReference type="InterPro" id="IPR029787">
    <property type="entry name" value="Nucleotide_cyclase"/>
</dbReference>
<organism evidence="7 8">
    <name type="scientific">endosymbiont of Galathealinum brachiosum</name>
    <dbReference type="NCBI Taxonomy" id="2200906"/>
    <lineage>
        <taxon>Bacteria</taxon>
        <taxon>Pseudomonadati</taxon>
        <taxon>Pseudomonadota</taxon>
        <taxon>Gammaproteobacteria</taxon>
        <taxon>sulfur-oxidizing symbionts</taxon>
    </lineage>
</organism>
<dbReference type="InterPro" id="IPR013976">
    <property type="entry name" value="HDOD"/>
</dbReference>
<evidence type="ECO:0000256" key="1">
    <source>
        <dbReference type="ARBA" id="ARBA00001946"/>
    </source>
</evidence>
<dbReference type="InterPro" id="IPR050469">
    <property type="entry name" value="Diguanylate_Cyclase"/>
</dbReference>
<feature type="coiled-coil region" evidence="3">
    <location>
        <begin position="314"/>
        <end position="341"/>
    </location>
</feature>
<dbReference type="NCBIfam" id="TIGR00254">
    <property type="entry name" value="GGDEF"/>
    <property type="match status" value="1"/>
</dbReference>
<accession>A0A370DFE7</accession>
<dbReference type="GO" id="GO:0043709">
    <property type="term" value="P:cell adhesion involved in single-species biofilm formation"/>
    <property type="evidence" value="ECO:0007669"/>
    <property type="project" value="TreeGrafter"/>
</dbReference>
<dbReference type="CDD" id="cd01949">
    <property type="entry name" value="GGDEF"/>
    <property type="match status" value="1"/>
</dbReference>
<dbReference type="Gene3D" id="3.30.70.270">
    <property type="match status" value="1"/>
</dbReference>
<evidence type="ECO:0000256" key="3">
    <source>
        <dbReference type="SAM" id="Coils"/>
    </source>
</evidence>
<dbReference type="PANTHER" id="PTHR45138">
    <property type="entry name" value="REGULATORY COMPONENTS OF SENSORY TRANSDUCTION SYSTEM"/>
    <property type="match status" value="1"/>
</dbReference>
<dbReference type="PROSITE" id="PS51833">
    <property type="entry name" value="HDOD"/>
    <property type="match status" value="1"/>
</dbReference>
<reference evidence="7 8" key="1">
    <citation type="journal article" date="2018" name="ISME J.">
        <title>Endosymbiont genomes yield clues of tubeworm success.</title>
        <authorList>
            <person name="Li Y."/>
            <person name="Liles M.R."/>
            <person name="Halanych K.M."/>
        </authorList>
    </citation>
    <scope>NUCLEOTIDE SEQUENCE [LARGE SCALE GENOMIC DNA]</scope>
    <source>
        <strain evidence="7">A1464</strain>
    </source>
</reference>
<dbReference type="InterPro" id="IPR043128">
    <property type="entry name" value="Rev_trsase/Diguanyl_cyclase"/>
</dbReference>
<keyword evidence="3" id="KW-0175">Coiled coil</keyword>
<dbReference type="PROSITE" id="PS50887">
    <property type="entry name" value="GGDEF"/>
    <property type="match status" value="1"/>
</dbReference>
<dbReference type="AlphaFoldDB" id="A0A370DFE7"/>
<comment type="caution">
    <text evidence="7">The sequence shown here is derived from an EMBL/GenBank/DDBJ whole genome shotgun (WGS) entry which is preliminary data.</text>
</comment>
<dbReference type="GO" id="GO:1902201">
    <property type="term" value="P:negative regulation of bacterial-type flagellum-dependent cell motility"/>
    <property type="evidence" value="ECO:0007669"/>
    <property type="project" value="TreeGrafter"/>
</dbReference>
<dbReference type="Pfam" id="PF00990">
    <property type="entry name" value="GGDEF"/>
    <property type="match status" value="1"/>
</dbReference>
<dbReference type="SUPFAM" id="SSF109604">
    <property type="entry name" value="HD-domain/PDEase-like"/>
    <property type="match status" value="1"/>
</dbReference>
<dbReference type="Pfam" id="PF08668">
    <property type="entry name" value="HDOD"/>
    <property type="match status" value="1"/>
</dbReference>
<dbReference type="FunFam" id="3.30.70.270:FF:000001">
    <property type="entry name" value="Diguanylate cyclase domain protein"/>
    <property type="match status" value="1"/>
</dbReference>
<feature type="domain" description="GGDEF" evidence="5">
    <location>
        <begin position="371"/>
        <end position="501"/>
    </location>
</feature>
<dbReference type="EMBL" id="QFXC01000011">
    <property type="protein sequence ID" value="RDH83094.1"/>
    <property type="molecule type" value="Genomic_DNA"/>
</dbReference>
<evidence type="ECO:0000256" key="2">
    <source>
        <dbReference type="ARBA" id="ARBA00012528"/>
    </source>
</evidence>
<comment type="cofactor">
    <cofactor evidence="1">
        <name>Mg(2+)</name>
        <dbReference type="ChEBI" id="CHEBI:18420"/>
    </cofactor>
</comment>
<dbReference type="InterPro" id="IPR000160">
    <property type="entry name" value="GGDEF_dom"/>
</dbReference>
<dbReference type="PANTHER" id="PTHR45138:SF6">
    <property type="entry name" value="DIGUANYLATE CYCLASE DGCN"/>
    <property type="match status" value="1"/>
</dbReference>
<sequence>MVSECRKSTVIPPAVESLLASCTNLPSLPSVVVKIIDASKDPDISLTDVADIIRVDPALSVKLLKVANSSLYARRRKITSLREALTLLGLNASLTIALSFSIVKSLNKSLDARINYDMFWKRSILSATIARQIGLKLKLPNLEDFFLASLLQDIGILAIDCSSINGMENNYSSSHMDRIHSEKNELGVDHSDVGAWLLKSWNIPEKLYKAVLCSHVAFNKPVKAYEEEIFYQCVGLSGGLADLWFENNRQKTLEQNFSSIEDILGFKNEEVNDFINEINDMLPEMSSLFEMNLVDEKTREQLISEARDILMVRNLDLIRQCEEHQKEVSDLLKKSRDIEEEASHDHLTGVYNRKYIDKLLNEKFNNDDDYEPMSLAFIDIDDFKLINDTYGHLAGDKVLQGIASFFTDNIRETDVVARYGGDEFLLLLPNTCSDIAHDLLKRLNNKLEKSSGTNFEGNLLKVSISFGMATHVKDAIFEKLHDLIQAADKELYNAKKNKKYL</sequence>